<comment type="caution">
    <text evidence="2">The sequence shown here is derived from an EMBL/GenBank/DDBJ whole genome shotgun (WGS) entry which is preliminary data.</text>
</comment>
<proteinExistence type="predicted"/>
<reference evidence="2 3" key="1">
    <citation type="submission" date="2017-09" db="EMBL/GenBank/DDBJ databases">
        <title>Large-scale bioinformatics analysis of Bacillus genomes uncovers conserved roles of natural products in bacterial physiology.</title>
        <authorList>
            <consortium name="Agbiome Team Llc"/>
            <person name="Bleich R.M."/>
            <person name="Kirk G.J."/>
            <person name="Santa Maria K.C."/>
            <person name="Allen S.E."/>
            <person name="Farag S."/>
            <person name="Shank E.A."/>
            <person name="Bowers A."/>
        </authorList>
    </citation>
    <scope>NUCLEOTIDE SEQUENCE [LARGE SCALE GENOMIC DNA]</scope>
    <source>
        <strain evidence="2 3">AFS015413</strain>
    </source>
</reference>
<feature type="coiled-coil region" evidence="1">
    <location>
        <begin position="6"/>
        <end position="33"/>
    </location>
</feature>
<keyword evidence="1" id="KW-0175">Coiled coil</keyword>
<dbReference type="EMBL" id="NTUS01000005">
    <property type="protein sequence ID" value="PFB10353.1"/>
    <property type="molecule type" value="Genomic_DNA"/>
</dbReference>
<dbReference type="RefSeq" id="WP_097807816.1">
    <property type="nucleotide sequence ID" value="NZ_NTRM01000027.1"/>
</dbReference>
<evidence type="ECO:0000256" key="1">
    <source>
        <dbReference type="SAM" id="Coils"/>
    </source>
</evidence>
<gene>
    <name evidence="2" type="ORF">CN398_00665</name>
</gene>
<evidence type="ECO:0000313" key="2">
    <source>
        <dbReference type="EMBL" id="PFB10353.1"/>
    </source>
</evidence>
<name>A0A9X6SI43_BACTU</name>
<evidence type="ECO:0000313" key="3">
    <source>
        <dbReference type="Proteomes" id="UP000220397"/>
    </source>
</evidence>
<dbReference type="Proteomes" id="UP000220397">
    <property type="component" value="Unassembled WGS sequence"/>
</dbReference>
<organism evidence="2 3">
    <name type="scientific">Bacillus thuringiensis</name>
    <dbReference type="NCBI Taxonomy" id="1428"/>
    <lineage>
        <taxon>Bacteria</taxon>
        <taxon>Bacillati</taxon>
        <taxon>Bacillota</taxon>
        <taxon>Bacilli</taxon>
        <taxon>Bacillales</taxon>
        <taxon>Bacillaceae</taxon>
        <taxon>Bacillus</taxon>
        <taxon>Bacillus cereus group</taxon>
    </lineage>
</organism>
<accession>A0A9X6SI43</accession>
<sequence length="71" mass="8422">MMEETKVQLRAEVSKLTDSVVKLEKEKNFHKDQYNKTMGELIKTERRRDKILTEYPNLFNLNGGKDEEVAY</sequence>
<protein>
    <submittedName>
        <fullName evidence="2">Uncharacterized protein</fullName>
    </submittedName>
</protein>
<dbReference type="AlphaFoldDB" id="A0A9X6SI43"/>